<keyword evidence="2 5" id="KW-0547">Nucleotide-binding</keyword>
<dbReference type="EMBL" id="LFMY01000005">
    <property type="protein sequence ID" value="OKL60376.1"/>
    <property type="molecule type" value="Genomic_DNA"/>
</dbReference>
<dbReference type="SUPFAM" id="SSF53067">
    <property type="entry name" value="Actin-like ATPase domain"/>
    <property type="match status" value="2"/>
</dbReference>
<feature type="binding site" evidence="5">
    <location>
        <begin position="212"/>
        <end position="216"/>
    </location>
    <ligand>
        <name>ATP</name>
        <dbReference type="ChEBI" id="CHEBI:30616"/>
    </ligand>
</feature>
<keyword evidence="4 5" id="KW-0067">ATP-binding</keyword>
<feature type="site" description="Transition state stabilizer" evidence="5">
    <location>
        <position position="245"/>
    </location>
</feature>
<gene>
    <name evidence="7" type="ORF">UA08_04091</name>
</gene>
<comment type="caution">
    <text evidence="7">The sequence shown here is derived from an EMBL/GenBank/DDBJ whole genome shotgun (WGS) entry which is preliminary data.</text>
</comment>
<protein>
    <recommendedName>
        <fullName evidence="5">Probable acetate kinase</fullName>
        <ecNumber evidence="5">2.7.2.1</ecNumber>
    </recommendedName>
    <alternativeName>
        <fullName evidence="5">Acetokinase</fullName>
    </alternativeName>
</protein>
<feature type="active site" description="Proton donor/acceptor" evidence="5">
    <location>
        <position position="152"/>
    </location>
</feature>
<feature type="region of interest" description="Disordered" evidence="6">
    <location>
        <begin position="369"/>
        <end position="391"/>
    </location>
</feature>
<dbReference type="AlphaFoldDB" id="A0A1Q5Q8B9"/>
<feature type="region of interest" description="Disordered" evidence="6">
    <location>
        <begin position="33"/>
        <end position="60"/>
    </location>
</feature>
<comment type="caution">
    <text evidence="5">Lacks conserved residue(s) required for the propagation of feature annotation.</text>
</comment>
<feature type="binding site" evidence="5">
    <location>
        <position position="9"/>
    </location>
    <ligand>
        <name>Mg(2+)</name>
        <dbReference type="ChEBI" id="CHEBI:18420"/>
    </ligand>
</feature>
<name>A0A1Q5Q8B9_TALAT</name>
<feature type="compositionally biased region" description="Basic and acidic residues" evidence="6">
    <location>
        <begin position="50"/>
        <end position="59"/>
    </location>
</feature>
<evidence type="ECO:0000256" key="1">
    <source>
        <dbReference type="ARBA" id="ARBA00022679"/>
    </source>
</evidence>
<keyword evidence="5" id="KW-0460">Magnesium</keyword>
<evidence type="ECO:0000256" key="5">
    <source>
        <dbReference type="HAMAP-Rule" id="MF_03131"/>
    </source>
</evidence>
<evidence type="ECO:0000256" key="4">
    <source>
        <dbReference type="ARBA" id="ARBA00022840"/>
    </source>
</evidence>
<dbReference type="EC" id="2.7.2.1" evidence="5"/>
<accession>A0A1Q5Q8B9</accession>
<evidence type="ECO:0000256" key="2">
    <source>
        <dbReference type="ARBA" id="ARBA00022741"/>
    </source>
</evidence>
<dbReference type="PROSITE" id="PS01075">
    <property type="entry name" value="ACETATE_KINASE_1"/>
    <property type="match status" value="1"/>
</dbReference>
<dbReference type="Proteomes" id="UP000214365">
    <property type="component" value="Unassembled WGS sequence"/>
</dbReference>
<dbReference type="Gene3D" id="3.30.420.40">
    <property type="match status" value="2"/>
</dbReference>
<dbReference type="NCBIfam" id="TIGR00016">
    <property type="entry name" value="ackA"/>
    <property type="match status" value="1"/>
</dbReference>
<dbReference type="InterPro" id="IPR004372">
    <property type="entry name" value="Ac/propionate_kinase"/>
</dbReference>
<dbReference type="PIRSF" id="PIRSF000722">
    <property type="entry name" value="Acetate_prop_kin"/>
    <property type="match status" value="1"/>
</dbReference>
<dbReference type="PRINTS" id="PR00471">
    <property type="entry name" value="ACETATEKNASE"/>
</dbReference>
<dbReference type="OrthoDB" id="67445at2759"/>
<evidence type="ECO:0000313" key="8">
    <source>
        <dbReference type="Proteomes" id="UP000214365"/>
    </source>
</evidence>
<dbReference type="InterPro" id="IPR043129">
    <property type="entry name" value="ATPase_NBD"/>
</dbReference>
<feature type="binding site" evidence="5">
    <location>
        <position position="400"/>
    </location>
    <ligand>
        <name>Mg(2+)</name>
        <dbReference type="ChEBI" id="CHEBI:18420"/>
    </ligand>
</feature>
<dbReference type="HAMAP" id="MF_00020">
    <property type="entry name" value="Acetate_kinase"/>
    <property type="match status" value="1"/>
</dbReference>
<feature type="binding site" evidence="5">
    <location>
        <position position="96"/>
    </location>
    <ligand>
        <name>substrate</name>
    </ligand>
</feature>
<comment type="cofactor">
    <cofactor evidence="5">
        <name>Mg(2+)</name>
        <dbReference type="ChEBI" id="CHEBI:18420"/>
    </cofactor>
</comment>
<comment type="catalytic activity">
    <reaction evidence="5">
        <text>acetate + ATP = acetyl phosphate + ADP</text>
        <dbReference type="Rhea" id="RHEA:11352"/>
        <dbReference type="ChEBI" id="CHEBI:22191"/>
        <dbReference type="ChEBI" id="CHEBI:30089"/>
        <dbReference type="ChEBI" id="CHEBI:30616"/>
        <dbReference type="ChEBI" id="CHEBI:456216"/>
        <dbReference type="EC" id="2.7.2.1"/>
    </reaction>
</comment>
<reference evidence="7 8" key="1">
    <citation type="submission" date="2015-06" db="EMBL/GenBank/DDBJ databases">
        <title>Talaromyces atroroseus IBT 11181 draft genome.</title>
        <authorList>
            <person name="Rasmussen K.B."/>
            <person name="Rasmussen S."/>
            <person name="Petersen B."/>
            <person name="Sicheritz-Ponten T."/>
            <person name="Mortensen U.H."/>
            <person name="Thrane U."/>
        </authorList>
    </citation>
    <scope>NUCLEOTIDE SEQUENCE [LARGE SCALE GENOMIC DNA]</scope>
    <source>
        <strain evidence="7 8">IBT 11181</strain>
    </source>
</reference>
<dbReference type="UniPathway" id="UPA00340">
    <property type="reaction ID" value="UER00458"/>
</dbReference>
<dbReference type="GO" id="GO:0005524">
    <property type="term" value="F:ATP binding"/>
    <property type="evidence" value="ECO:0007669"/>
    <property type="project" value="UniProtKB-KW"/>
</dbReference>
<comment type="pathway">
    <text evidence="5">Metabolic intermediate biosynthesis; acetyl-CoA biosynthesis; acetyl-CoA from acetate: step 1/2.</text>
</comment>
<keyword evidence="5" id="KW-0479">Metal-binding</keyword>
<evidence type="ECO:0000313" key="7">
    <source>
        <dbReference type="EMBL" id="OKL60376.1"/>
    </source>
</evidence>
<feature type="site" description="Transition state stabilizer" evidence="5">
    <location>
        <position position="184"/>
    </location>
</feature>
<dbReference type="Pfam" id="PF00871">
    <property type="entry name" value="Acetate_kinase"/>
    <property type="match status" value="1"/>
</dbReference>
<comment type="similarity">
    <text evidence="5">Belongs to the acetokinase family.</text>
</comment>
<dbReference type="STRING" id="1441469.A0A1Q5Q8B9"/>
<dbReference type="InterPro" id="IPR023865">
    <property type="entry name" value="Aliphatic_acid_kinase_CS"/>
</dbReference>
<keyword evidence="8" id="KW-1185">Reference proteome</keyword>
<dbReference type="PANTHER" id="PTHR21060:SF15">
    <property type="entry name" value="ACETATE KINASE-RELATED"/>
    <property type="match status" value="1"/>
</dbReference>
<dbReference type="InterPro" id="IPR000890">
    <property type="entry name" value="Aliphatic_acid_kin_short-chain"/>
</dbReference>
<dbReference type="GO" id="GO:0000287">
    <property type="term" value="F:magnesium ion binding"/>
    <property type="evidence" value="ECO:0007669"/>
    <property type="project" value="UniProtKB-UniRule"/>
</dbReference>
<dbReference type="PROSITE" id="PS01076">
    <property type="entry name" value="ACETATE_KINASE_2"/>
    <property type="match status" value="1"/>
</dbReference>
<keyword evidence="1 5" id="KW-0808">Transferase</keyword>
<sequence length="413" mass="45121">MAKTILSVNAGSSSVKITFYELANPPSPIVDAQLSGITSPPQSLKYSKSSGDKKEKVSENLDTPPKAFKYLLDRCLSDAEISEVANVQDLAYICHRVVHGGDYTDAIEINDSTYHHLEEIEDLAPLHNFSALEIIRSCRKELPNVRNIAHFDSAFHRSLPEHVRTYPIDQEVAKKNKLRKYGFHGISYAFILRSVAEFLGKPKEDTNLIVMHIGSGASICAIKNGKSIDTSMGLTPLAGLPGATRSGDIDPSLVFHYTNDASGLSPASTKEMHISTAEEILNKKSGWKGLTGTTDFAQIAVENPPTANHKLAFDIVVDRISGFIGNYFVKLQGQLDAVVFAGGIGEKSSLLRQAVTRQCNCLGFDADSEKNSQGAKNDEPVTDISTSDKGPRTLICQTDEQFEMAYHTIEMNL</sequence>
<feature type="compositionally biased region" description="Polar residues" evidence="6">
    <location>
        <begin position="35"/>
        <end position="49"/>
    </location>
</feature>
<proteinExistence type="inferred from homology"/>
<dbReference type="GO" id="GO:0006085">
    <property type="term" value="P:acetyl-CoA biosynthetic process"/>
    <property type="evidence" value="ECO:0007669"/>
    <property type="project" value="UniProtKB-UniRule"/>
</dbReference>
<organism evidence="7 8">
    <name type="scientific">Talaromyces atroroseus</name>
    <dbReference type="NCBI Taxonomy" id="1441469"/>
    <lineage>
        <taxon>Eukaryota</taxon>
        <taxon>Fungi</taxon>
        <taxon>Dikarya</taxon>
        <taxon>Ascomycota</taxon>
        <taxon>Pezizomycotina</taxon>
        <taxon>Eurotiomycetes</taxon>
        <taxon>Eurotiomycetidae</taxon>
        <taxon>Eurotiales</taxon>
        <taxon>Trichocomaceae</taxon>
        <taxon>Talaromyces</taxon>
        <taxon>Talaromyces sect. Trachyspermi</taxon>
    </lineage>
</organism>
<dbReference type="PANTHER" id="PTHR21060">
    <property type="entry name" value="ACETATE KINASE"/>
    <property type="match status" value="1"/>
</dbReference>
<dbReference type="GO" id="GO:0006083">
    <property type="term" value="P:acetate metabolic process"/>
    <property type="evidence" value="ECO:0007669"/>
    <property type="project" value="TreeGrafter"/>
</dbReference>
<dbReference type="GeneID" id="31003846"/>
<dbReference type="RefSeq" id="XP_020120497.1">
    <property type="nucleotide sequence ID" value="XM_020266376.1"/>
</dbReference>
<evidence type="ECO:0000256" key="6">
    <source>
        <dbReference type="SAM" id="MobiDB-lite"/>
    </source>
</evidence>
<dbReference type="GO" id="GO:0008776">
    <property type="term" value="F:acetate kinase activity"/>
    <property type="evidence" value="ECO:0007669"/>
    <property type="project" value="UniProtKB-UniRule"/>
</dbReference>
<feature type="binding site" evidence="5">
    <location>
        <position position="16"/>
    </location>
    <ligand>
        <name>ATP</name>
        <dbReference type="ChEBI" id="CHEBI:30616"/>
    </ligand>
</feature>
<evidence type="ECO:0000256" key="3">
    <source>
        <dbReference type="ARBA" id="ARBA00022777"/>
    </source>
</evidence>
<keyword evidence="3 5" id="KW-0418">Kinase</keyword>